<dbReference type="Proteomes" id="UP001195769">
    <property type="component" value="Unassembled WGS sequence"/>
</dbReference>
<evidence type="ECO:0000256" key="1">
    <source>
        <dbReference type="SAM" id="Phobius"/>
    </source>
</evidence>
<keyword evidence="4" id="KW-1185">Reference proteome</keyword>
<comment type="caution">
    <text evidence="3">The sequence shown here is derived from an EMBL/GenBank/DDBJ whole genome shotgun (WGS) entry which is preliminary data.</text>
</comment>
<accession>A0AAD4HF92</accession>
<name>A0AAD4HF92_9AGAM</name>
<sequence>MDCQPYGRNWSFLWNVSIPKWAILLLIIFFFVGVWVLMFYILTSLSKTHTWLLPVFAVGLGAPRWCQGVGLGMILLQTLSRLHVCSALALAQVIGSICVMAARATASNRIGPGSVFPDVGTWDFSHGLKGSPMASAPFWLALTCQTVIVLGYF</sequence>
<dbReference type="EMBL" id="JABBWK010000086">
    <property type="protein sequence ID" value="KAG1894026.1"/>
    <property type="molecule type" value="Genomic_DNA"/>
</dbReference>
<dbReference type="AlphaFoldDB" id="A0AAD4HF92"/>
<evidence type="ECO:0000313" key="4">
    <source>
        <dbReference type="Proteomes" id="UP001195769"/>
    </source>
</evidence>
<proteinExistence type="predicted"/>
<keyword evidence="1" id="KW-0472">Membrane</keyword>
<reference evidence="3" key="1">
    <citation type="journal article" date="2020" name="New Phytol.">
        <title>Comparative genomics reveals dynamic genome evolution in host specialist ectomycorrhizal fungi.</title>
        <authorList>
            <person name="Lofgren L.A."/>
            <person name="Nguyen N.H."/>
            <person name="Vilgalys R."/>
            <person name="Ruytinx J."/>
            <person name="Liao H.L."/>
            <person name="Branco S."/>
            <person name="Kuo A."/>
            <person name="LaButti K."/>
            <person name="Lipzen A."/>
            <person name="Andreopoulos W."/>
            <person name="Pangilinan J."/>
            <person name="Riley R."/>
            <person name="Hundley H."/>
            <person name="Na H."/>
            <person name="Barry K."/>
            <person name="Grigoriev I.V."/>
            <person name="Stajich J.E."/>
            <person name="Kennedy P.G."/>
        </authorList>
    </citation>
    <scope>NUCLEOTIDE SEQUENCE</scope>
    <source>
        <strain evidence="3">FC203</strain>
    </source>
</reference>
<dbReference type="PANTHER" id="PTHR47182">
    <property type="entry name" value="CELL WALL ALPHA-1,3-GLUCAN SYNTHASE AGS1-RELATED"/>
    <property type="match status" value="1"/>
</dbReference>
<dbReference type="RefSeq" id="XP_041219602.1">
    <property type="nucleotide sequence ID" value="XM_041370029.1"/>
</dbReference>
<evidence type="ECO:0000313" key="3">
    <source>
        <dbReference type="EMBL" id="KAG1894026.1"/>
    </source>
</evidence>
<dbReference type="GO" id="GO:0009277">
    <property type="term" value="C:fungal-type cell wall"/>
    <property type="evidence" value="ECO:0007669"/>
    <property type="project" value="TreeGrafter"/>
</dbReference>
<dbReference type="InterPro" id="IPR058655">
    <property type="entry name" value="Mok11-14/Ags1-like"/>
</dbReference>
<dbReference type="Pfam" id="PF26127">
    <property type="entry name" value="12TM_Mok13"/>
    <property type="match status" value="1"/>
</dbReference>
<dbReference type="InterPro" id="IPR058654">
    <property type="entry name" value="Mok11-14/Ags1-like_TM"/>
</dbReference>
<dbReference type="GeneID" id="64664327"/>
<keyword evidence="1" id="KW-0812">Transmembrane</keyword>
<dbReference type="PANTHER" id="PTHR47182:SF2">
    <property type="entry name" value="CELL WALL ALPHA-1,3-GLUCAN SYNTHASE AGS1"/>
    <property type="match status" value="1"/>
</dbReference>
<keyword evidence="1" id="KW-1133">Transmembrane helix</keyword>
<organism evidence="3 4">
    <name type="scientific">Suillus fuscotomentosus</name>
    <dbReference type="NCBI Taxonomy" id="1912939"/>
    <lineage>
        <taxon>Eukaryota</taxon>
        <taxon>Fungi</taxon>
        <taxon>Dikarya</taxon>
        <taxon>Basidiomycota</taxon>
        <taxon>Agaricomycotina</taxon>
        <taxon>Agaricomycetes</taxon>
        <taxon>Agaricomycetidae</taxon>
        <taxon>Boletales</taxon>
        <taxon>Suillineae</taxon>
        <taxon>Suillaceae</taxon>
        <taxon>Suillus</taxon>
    </lineage>
</organism>
<dbReference type="GO" id="GO:0070600">
    <property type="term" value="P:fungal-type cell wall (1-&gt;3)-alpha-glucan biosynthetic process"/>
    <property type="evidence" value="ECO:0007669"/>
    <property type="project" value="TreeGrafter"/>
</dbReference>
<protein>
    <recommendedName>
        <fullName evidence="2">Cell wall alpha-1,3-glucan synthase Mok11-14/Ags1-like transmembrane domain-containing protein</fullName>
    </recommendedName>
</protein>
<feature type="transmembrane region" description="Helical" evidence="1">
    <location>
        <begin position="21"/>
        <end position="42"/>
    </location>
</feature>
<feature type="transmembrane region" description="Helical" evidence="1">
    <location>
        <begin position="81"/>
        <end position="102"/>
    </location>
</feature>
<feature type="domain" description="Cell wall alpha-1,3-glucan synthase Mok11-14/Ags1-like transmembrane" evidence="2">
    <location>
        <begin position="67"/>
        <end position="153"/>
    </location>
</feature>
<evidence type="ECO:0000259" key="2">
    <source>
        <dbReference type="Pfam" id="PF26127"/>
    </source>
</evidence>
<gene>
    <name evidence="3" type="ORF">F5891DRAFT_1256601</name>
</gene>
<dbReference type="GO" id="GO:0047657">
    <property type="term" value="F:alpha-1,3-glucan synthase activity"/>
    <property type="evidence" value="ECO:0007669"/>
    <property type="project" value="TreeGrafter"/>
</dbReference>
<feature type="transmembrane region" description="Helical" evidence="1">
    <location>
        <begin position="51"/>
        <end position="75"/>
    </location>
</feature>